<reference evidence="3 4" key="1">
    <citation type="submission" date="2019-02" db="EMBL/GenBank/DDBJ databases">
        <title>Deep-cultivation of Planctomycetes and their phenomic and genomic characterization uncovers novel biology.</title>
        <authorList>
            <person name="Wiegand S."/>
            <person name="Jogler M."/>
            <person name="Boedeker C."/>
            <person name="Pinto D."/>
            <person name="Vollmers J."/>
            <person name="Rivas-Marin E."/>
            <person name="Kohn T."/>
            <person name="Peeters S.H."/>
            <person name="Heuer A."/>
            <person name="Rast P."/>
            <person name="Oberbeckmann S."/>
            <person name="Bunk B."/>
            <person name="Jeske O."/>
            <person name="Meyerdierks A."/>
            <person name="Storesund J.E."/>
            <person name="Kallscheuer N."/>
            <person name="Luecker S."/>
            <person name="Lage O.M."/>
            <person name="Pohl T."/>
            <person name="Merkel B.J."/>
            <person name="Hornburger P."/>
            <person name="Mueller R.-W."/>
            <person name="Bruemmer F."/>
            <person name="Labrenz M."/>
            <person name="Spormann A.M."/>
            <person name="Op den Camp H."/>
            <person name="Overmann J."/>
            <person name="Amann R."/>
            <person name="Jetten M.S.M."/>
            <person name="Mascher T."/>
            <person name="Medema M.H."/>
            <person name="Devos D.P."/>
            <person name="Kaster A.-K."/>
            <person name="Ovreas L."/>
            <person name="Rohde M."/>
            <person name="Galperin M.Y."/>
            <person name="Jogler C."/>
        </authorList>
    </citation>
    <scope>NUCLEOTIDE SEQUENCE [LARGE SCALE GENOMIC DNA]</scope>
    <source>
        <strain evidence="3 4">V22</strain>
    </source>
</reference>
<evidence type="ECO:0000313" key="4">
    <source>
        <dbReference type="Proteomes" id="UP000319976"/>
    </source>
</evidence>
<dbReference type="OrthoDB" id="226477at2"/>
<feature type="transmembrane region" description="Helical" evidence="1">
    <location>
        <begin position="24"/>
        <end position="45"/>
    </location>
</feature>
<accession>A0A517TCL9</accession>
<evidence type="ECO:0000259" key="2">
    <source>
        <dbReference type="PROSITE" id="PS50234"/>
    </source>
</evidence>
<dbReference type="Gene3D" id="3.40.50.410">
    <property type="entry name" value="von Willebrand factor, type A domain"/>
    <property type="match status" value="1"/>
</dbReference>
<dbReference type="AlphaFoldDB" id="A0A517TCL9"/>
<dbReference type="PROSITE" id="PS50234">
    <property type="entry name" value="VWFA"/>
    <property type="match status" value="1"/>
</dbReference>
<dbReference type="InterPro" id="IPR028087">
    <property type="entry name" value="Tad_N"/>
</dbReference>
<feature type="domain" description="VWFA" evidence="2">
    <location>
        <begin position="423"/>
        <end position="615"/>
    </location>
</feature>
<keyword evidence="4" id="KW-1185">Reference proteome</keyword>
<dbReference type="Pfam" id="PF13400">
    <property type="entry name" value="Tad"/>
    <property type="match status" value="1"/>
</dbReference>
<keyword evidence="1" id="KW-0472">Membrane</keyword>
<evidence type="ECO:0000313" key="3">
    <source>
        <dbReference type="EMBL" id="QDT66119.1"/>
    </source>
</evidence>
<keyword evidence="1" id="KW-1133">Transmembrane helix</keyword>
<dbReference type="InterPro" id="IPR002035">
    <property type="entry name" value="VWF_A"/>
</dbReference>
<organism evidence="3 4">
    <name type="scientific">Calycomorphotria hydatis</name>
    <dbReference type="NCBI Taxonomy" id="2528027"/>
    <lineage>
        <taxon>Bacteria</taxon>
        <taxon>Pseudomonadati</taxon>
        <taxon>Planctomycetota</taxon>
        <taxon>Planctomycetia</taxon>
        <taxon>Planctomycetales</taxon>
        <taxon>Planctomycetaceae</taxon>
        <taxon>Calycomorphotria</taxon>
    </lineage>
</organism>
<evidence type="ECO:0000256" key="1">
    <source>
        <dbReference type="SAM" id="Phobius"/>
    </source>
</evidence>
<dbReference type="Proteomes" id="UP000319976">
    <property type="component" value="Chromosome"/>
</dbReference>
<gene>
    <name evidence="3" type="ORF">V22_33830</name>
</gene>
<protein>
    <submittedName>
        <fullName evidence="3">von Willebrand factor type A domain protein</fullName>
    </submittedName>
</protein>
<dbReference type="SUPFAM" id="SSF53300">
    <property type="entry name" value="vWA-like"/>
    <property type="match status" value="1"/>
</dbReference>
<proteinExistence type="predicted"/>
<name>A0A517TCL9_9PLAN</name>
<dbReference type="EMBL" id="CP036316">
    <property type="protein sequence ID" value="QDT66119.1"/>
    <property type="molecule type" value="Genomic_DNA"/>
</dbReference>
<dbReference type="InterPro" id="IPR036465">
    <property type="entry name" value="vWFA_dom_sf"/>
</dbReference>
<dbReference type="RefSeq" id="WP_145264955.1">
    <property type="nucleotide sequence ID" value="NZ_CP036316.1"/>
</dbReference>
<dbReference type="KEGG" id="chya:V22_33830"/>
<sequence length="639" mass="69675">MFTARRPLNTAFSLLAGLREKRRGVFTVIASIMLVVAMGFVALSVDISMISFTKTKLQNAVDTAALAAAQEITAAIESAGASGSDAGDANAIAEAAARDMAVKVAELNGVYINGETDVQFGKRVYDADSDSFNVEWGSTPFNVVGVTARMDNPDFTAPDAELELFFAPVFGKNSQQLGASAVAFVEARDIVAVLDYSGSMTYDTQYKGVSKLGLNPVVDNLIEVADALETDLGTLHGTPEYVTFEGQPAQGPIPHVTVTFKGSEIYAVSSKELSNVVLEFTDGTHQKHDSLDQNPRYEDSFAGTGYNEGKTIKRCWIKSGQNFSDDGPGYGERFTYSYTTIKQAYGLDQISYPYAVGSWDEFIHYCQTDSDPRGVGMDHKYGKANFAQYLLDWRQLKSQTEDLWKTPHYPFHGMKNGFALFCDFLDGLEFGDHLGLVSYATTSRWEDSIYVPDEGVDIDLTDEPITNEYSSIKTIQQHHQAGHYSNTTGIGYGLENAISMLGEHKRFGARPTIFLMTDGNANQYPSGWSLPGDWDWAELTDFDGDGSADYTTGNTAKQYAFYQAREAINAGYTIHTMSVGAGADRDLMEAIAFAGHGQWINVPGGSTVAELQDQLLVAFTKIAANVPPPQLLVEHSAEN</sequence>
<keyword evidence="1" id="KW-0812">Transmembrane</keyword>